<keyword evidence="10" id="KW-1185">Reference proteome</keyword>
<dbReference type="InterPro" id="IPR042103">
    <property type="entry name" value="SerRS_1_N_sf"/>
</dbReference>
<accession>M1V5D6</accession>
<dbReference type="InterPro" id="IPR010978">
    <property type="entry name" value="tRNA-bd_arm"/>
</dbReference>
<dbReference type="Proteomes" id="UP000007014">
    <property type="component" value="Chromosome 11"/>
</dbReference>
<dbReference type="EC" id="6.1.1.11" evidence="1"/>
<dbReference type="RefSeq" id="XP_005536521.1">
    <property type="nucleotide sequence ID" value="XM_005536464.1"/>
</dbReference>
<evidence type="ECO:0000256" key="7">
    <source>
        <dbReference type="ARBA" id="ARBA00031113"/>
    </source>
</evidence>
<keyword evidence="3" id="KW-0547">Nucleotide-binding</keyword>
<dbReference type="Gramene" id="CMK097CT">
    <property type="protein sequence ID" value="CMK097CT"/>
    <property type="gene ID" value="CMK097C"/>
</dbReference>
<gene>
    <name evidence="9" type="ORF">CYME_CMK097C</name>
</gene>
<evidence type="ECO:0000256" key="3">
    <source>
        <dbReference type="ARBA" id="ARBA00022741"/>
    </source>
</evidence>
<dbReference type="SUPFAM" id="SSF55681">
    <property type="entry name" value="Class II aaRS and biotin synthetases"/>
    <property type="match status" value="1"/>
</dbReference>
<dbReference type="OrthoDB" id="1983at2759"/>
<keyword evidence="6" id="KW-0030">Aminoacyl-tRNA synthetase</keyword>
<reference evidence="9 10" key="1">
    <citation type="journal article" date="2004" name="Nature">
        <title>Genome sequence of the ultrasmall unicellular red alga Cyanidioschyzon merolae 10D.</title>
        <authorList>
            <person name="Matsuzaki M."/>
            <person name="Misumi O."/>
            <person name="Shin-i T."/>
            <person name="Maruyama S."/>
            <person name="Takahara M."/>
            <person name="Miyagishima S."/>
            <person name="Mori T."/>
            <person name="Nishida K."/>
            <person name="Yagisawa F."/>
            <person name="Nishida K."/>
            <person name="Yoshida Y."/>
            <person name="Nishimura Y."/>
            <person name="Nakao S."/>
            <person name="Kobayashi T."/>
            <person name="Momoyama Y."/>
            <person name="Higashiyama T."/>
            <person name="Minoda A."/>
            <person name="Sano M."/>
            <person name="Nomoto H."/>
            <person name="Oishi K."/>
            <person name="Hayashi H."/>
            <person name="Ohta F."/>
            <person name="Nishizaka S."/>
            <person name="Haga S."/>
            <person name="Miura S."/>
            <person name="Morishita T."/>
            <person name="Kabeya Y."/>
            <person name="Terasawa K."/>
            <person name="Suzuki Y."/>
            <person name="Ishii Y."/>
            <person name="Asakawa S."/>
            <person name="Takano H."/>
            <person name="Ohta N."/>
            <person name="Kuroiwa H."/>
            <person name="Tanaka K."/>
            <person name="Shimizu N."/>
            <person name="Sugano S."/>
            <person name="Sato N."/>
            <person name="Nozaki H."/>
            <person name="Ogasawara N."/>
            <person name="Kohara Y."/>
            <person name="Kuroiwa T."/>
        </authorList>
    </citation>
    <scope>NUCLEOTIDE SEQUENCE [LARGE SCALE GENOMIC DNA]</scope>
    <source>
        <strain evidence="9 10">10D</strain>
    </source>
</reference>
<dbReference type="InterPro" id="IPR033729">
    <property type="entry name" value="SerRS_core"/>
</dbReference>
<dbReference type="InterPro" id="IPR002314">
    <property type="entry name" value="aa-tRNA-synt_IIb"/>
</dbReference>
<keyword evidence="5" id="KW-0648">Protein biosynthesis</keyword>
<evidence type="ECO:0000256" key="5">
    <source>
        <dbReference type="ARBA" id="ARBA00022917"/>
    </source>
</evidence>
<reference evidence="9 10" key="2">
    <citation type="journal article" date="2007" name="BMC Biol.">
        <title>A 100%-complete sequence reveals unusually simple genomic features in the hot-spring red alga Cyanidioschyzon merolae.</title>
        <authorList>
            <person name="Nozaki H."/>
            <person name="Takano H."/>
            <person name="Misumi O."/>
            <person name="Terasawa K."/>
            <person name="Matsuzaki M."/>
            <person name="Maruyama S."/>
            <person name="Nishida K."/>
            <person name="Yagisawa F."/>
            <person name="Yoshida Y."/>
            <person name="Fujiwara T."/>
            <person name="Takio S."/>
            <person name="Tamura K."/>
            <person name="Chung S.J."/>
            <person name="Nakamura S."/>
            <person name="Kuroiwa H."/>
            <person name="Tanaka K."/>
            <person name="Sato N."/>
            <person name="Kuroiwa T."/>
        </authorList>
    </citation>
    <scope>NUCLEOTIDE SEQUENCE [LARGE SCALE GENOMIC DNA]</scope>
    <source>
        <strain evidence="9 10">10D</strain>
    </source>
</reference>
<dbReference type="CDD" id="cd00770">
    <property type="entry name" value="SerRS_core"/>
    <property type="match status" value="1"/>
</dbReference>
<dbReference type="InterPro" id="IPR002317">
    <property type="entry name" value="Ser-tRNA-ligase_type_1"/>
</dbReference>
<dbReference type="GO" id="GO:0004828">
    <property type="term" value="F:serine-tRNA ligase activity"/>
    <property type="evidence" value="ECO:0007669"/>
    <property type="project" value="UniProtKB-EC"/>
</dbReference>
<keyword evidence="4" id="KW-0067">ATP-binding</keyword>
<feature type="domain" description="Aminoacyl-transfer RNA synthetases class-II family profile" evidence="8">
    <location>
        <begin position="239"/>
        <end position="511"/>
    </location>
</feature>
<dbReference type="HOGENOM" id="CLU_023797_4_3_1"/>
<dbReference type="GO" id="GO:0006434">
    <property type="term" value="P:seryl-tRNA aminoacylation"/>
    <property type="evidence" value="ECO:0007669"/>
    <property type="project" value="InterPro"/>
</dbReference>
<dbReference type="EMBL" id="AP006493">
    <property type="protein sequence ID" value="BAM80485.1"/>
    <property type="molecule type" value="Genomic_DNA"/>
</dbReference>
<dbReference type="STRING" id="280699.M1V5D6"/>
<dbReference type="Pfam" id="PF00587">
    <property type="entry name" value="tRNA-synt_2b"/>
    <property type="match status" value="1"/>
</dbReference>
<dbReference type="GO" id="GO:0005524">
    <property type="term" value="F:ATP binding"/>
    <property type="evidence" value="ECO:0007669"/>
    <property type="project" value="UniProtKB-KW"/>
</dbReference>
<dbReference type="AlphaFoldDB" id="M1V5D6"/>
<dbReference type="SUPFAM" id="SSF46589">
    <property type="entry name" value="tRNA-binding arm"/>
    <property type="match status" value="1"/>
</dbReference>
<evidence type="ECO:0000256" key="2">
    <source>
        <dbReference type="ARBA" id="ARBA00022598"/>
    </source>
</evidence>
<evidence type="ECO:0000313" key="10">
    <source>
        <dbReference type="Proteomes" id="UP000007014"/>
    </source>
</evidence>
<dbReference type="eggNOG" id="KOG2509">
    <property type="taxonomic scope" value="Eukaryota"/>
</dbReference>
<dbReference type="PRINTS" id="PR00981">
    <property type="entry name" value="TRNASYNTHSER"/>
</dbReference>
<dbReference type="Gene3D" id="1.10.287.40">
    <property type="entry name" value="Serine-tRNA synthetase, tRNA binding domain"/>
    <property type="match status" value="1"/>
</dbReference>
<keyword evidence="2 9" id="KW-0436">Ligase</keyword>
<dbReference type="FunFam" id="3.30.930.10:FF:000055">
    <property type="entry name" value="Serine--tRNA ligase"/>
    <property type="match status" value="1"/>
</dbReference>
<dbReference type="PROSITE" id="PS50862">
    <property type="entry name" value="AA_TRNA_LIGASE_II"/>
    <property type="match status" value="1"/>
</dbReference>
<evidence type="ECO:0000256" key="1">
    <source>
        <dbReference type="ARBA" id="ARBA00012840"/>
    </source>
</evidence>
<name>M1V5D6_CYAM1</name>
<dbReference type="InterPro" id="IPR006195">
    <property type="entry name" value="aa-tRNA-synth_II"/>
</dbReference>
<dbReference type="InterPro" id="IPR015866">
    <property type="entry name" value="Ser-tRNA-synth_1_N"/>
</dbReference>
<dbReference type="NCBIfam" id="TIGR00414">
    <property type="entry name" value="serS"/>
    <property type="match status" value="1"/>
</dbReference>
<evidence type="ECO:0000256" key="4">
    <source>
        <dbReference type="ARBA" id="ARBA00022840"/>
    </source>
</evidence>
<dbReference type="GeneID" id="16994451"/>
<dbReference type="Gene3D" id="3.30.930.10">
    <property type="entry name" value="Bira Bifunctional Protein, Domain 2"/>
    <property type="match status" value="1"/>
</dbReference>
<evidence type="ECO:0000259" key="8">
    <source>
        <dbReference type="PROSITE" id="PS50862"/>
    </source>
</evidence>
<dbReference type="GO" id="GO:0005737">
    <property type="term" value="C:cytoplasm"/>
    <property type="evidence" value="ECO:0007669"/>
    <property type="project" value="UniProtKB-ARBA"/>
</dbReference>
<evidence type="ECO:0000313" key="9">
    <source>
        <dbReference type="EMBL" id="BAM80485.1"/>
    </source>
</evidence>
<evidence type="ECO:0000256" key="6">
    <source>
        <dbReference type="ARBA" id="ARBA00023146"/>
    </source>
</evidence>
<dbReference type="InterPro" id="IPR045864">
    <property type="entry name" value="aa-tRNA-synth_II/BPL/LPL"/>
</dbReference>
<dbReference type="PANTHER" id="PTHR11778">
    <property type="entry name" value="SERYL-TRNA SYNTHETASE"/>
    <property type="match status" value="1"/>
</dbReference>
<dbReference type="Pfam" id="PF02403">
    <property type="entry name" value="Seryl_tRNA_N"/>
    <property type="match status" value="1"/>
</dbReference>
<sequence length="546" mass="61527">MEPARGGEERSLTSFVHSIGLRKRMRWIQSAGNWLRVLRTGYPAVAGSIAEARATRPYRMRGWLGDGTSFRPSAFRCRHSDSRCATPTNMMLTRVSGTPPPVDLRYVRDHLAQVQENIQRRGVDVNATLVVQLYERFCALTAEVDLVRKQRNEVAARMKNMQKLSPEERSECIALGKQLKERVTALEAELAETEQQLYAEAVRIPNRTHPDAPVGGEDQARLLRMAGKPRDFTDFSPKDHVELAQRLDIVDFEAAAKVAGARFYFLRNAGAMLELALVNWAMQHLTGKHGFIPLIAPDLVREETVWGCGFQPRGEASQVYSVADTSLCLAGTAEIPLGGYYANEILDETQLPIKMAAVSHCFRREAGAAGTETRGLYRVHQFTKVEMFVLSRPEESDRVHQELRSIEEELFDALGLHYRVLDMPTRELGNPAYRKFDIEAWMPGRNAFGEISSASNCTDYQARRLNIRYREQVSEKLRFVHTLNATACAVPRMIVSILENFQEKDGSVTIPQVLRPFLAGLERIQVPPERHTPSRITEPAGAQPTR</sequence>
<dbReference type="KEGG" id="cme:CYME_CMK097C"/>
<proteinExistence type="predicted"/>
<organism evidence="9 10">
    <name type="scientific">Cyanidioschyzon merolae (strain NIES-3377 / 10D)</name>
    <name type="common">Unicellular red alga</name>
    <dbReference type="NCBI Taxonomy" id="280699"/>
    <lineage>
        <taxon>Eukaryota</taxon>
        <taxon>Rhodophyta</taxon>
        <taxon>Bangiophyceae</taxon>
        <taxon>Cyanidiales</taxon>
        <taxon>Cyanidiaceae</taxon>
        <taxon>Cyanidioschyzon</taxon>
    </lineage>
</organism>
<protein>
    <recommendedName>
        <fullName evidence="1">serine--tRNA ligase</fullName>
        <ecNumber evidence="1">6.1.1.11</ecNumber>
    </recommendedName>
    <alternativeName>
        <fullName evidence="7">Seryl-tRNA synthetase</fullName>
    </alternativeName>
</protein>
<dbReference type="OMA" id="EQNCIDR"/>